<proteinExistence type="predicted"/>
<dbReference type="PANTHER" id="PTHR38342">
    <property type="entry name" value="SLR5037 PROTEIN"/>
    <property type="match status" value="1"/>
</dbReference>
<dbReference type="PANTHER" id="PTHR38342:SF2">
    <property type="entry name" value="INNER MEMBRANE OR EXPORTED"/>
    <property type="match status" value="1"/>
</dbReference>
<dbReference type="RefSeq" id="WP_073128828.1">
    <property type="nucleotide sequence ID" value="NZ_FQZA01000007.1"/>
</dbReference>
<evidence type="ECO:0000313" key="3">
    <source>
        <dbReference type="EMBL" id="SHJ28947.1"/>
    </source>
</evidence>
<dbReference type="InterPro" id="IPR035923">
    <property type="entry name" value="TT1751-like_sf"/>
</dbReference>
<evidence type="ECO:0000259" key="2">
    <source>
        <dbReference type="Pfam" id="PF03625"/>
    </source>
</evidence>
<accession>A0A1M6I395</accession>
<dbReference type="Pfam" id="PF03625">
    <property type="entry name" value="DUF302"/>
    <property type="match status" value="1"/>
</dbReference>
<dbReference type="Gene3D" id="3.30.310.70">
    <property type="entry name" value="TT1751-like domain"/>
    <property type="match status" value="1"/>
</dbReference>
<dbReference type="Proteomes" id="UP000184040">
    <property type="component" value="Unassembled WGS sequence"/>
</dbReference>
<keyword evidence="4" id="KW-1185">Reference proteome</keyword>
<sequence length="147" mass="15498">MRRLIPVLGALLAATPALADYQRMQAEGSVPEAMERLTAAVEEAGATVFATIDHGAGAASVDMDLPDSQLLIFGNPILGTPAMQADPLAGLHLPLKILVYADGDGQTWVAYEEVEETFDELDAVEDLEVLKRMEGALGNFSSVAAGE</sequence>
<feature type="chain" id="PRO_5012477691" evidence="1">
    <location>
        <begin position="20"/>
        <end position="147"/>
    </location>
</feature>
<dbReference type="InterPro" id="IPR005180">
    <property type="entry name" value="DUF302"/>
</dbReference>
<feature type="signal peptide" evidence="1">
    <location>
        <begin position="1"/>
        <end position="19"/>
    </location>
</feature>
<evidence type="ECO:0000256" key="1">
    <source>
        <dbReference type="SAM" id="SignalP"/>
    </source>
</evidence>
<dbReference type="EMBL" id="FQZA01000007">
    <property type="protein sequence ID" value="SHJ28947.1"/>
    <property type="molecule type" value="Genomic_DNA"/>
</dbReference>
<name>A0A1M6I395_9RHOB</name>
<gene>
    <name evidence="3" type="ORF">SAMN04488012_1076</name>
</gene>
<dbReference type="STRING" id="313368.SAMN04488012_1076"/>
<organism evidence="3 4">
    <name type="scientific">Palleronia salina</name>
    <dbReference type="NCBI Taxonomy" id="313368"/>
    <lineage>
        <taxon>Bacteria</taxon>
        <taxon>Pseudomonadati</taxon>
        <taxon>Pseudomonadota</taxon>
        <taxon>Alphaproteobacteria</taxon>
        <taxon>Rhodobacterales</taxon>
        <taxon>Roseobacteraceae</taxon>
        <taxon>Palleronia</taxon>
    </lineage>
</organism>
<keyword evidence="1" id="KW-0732">Signal</keyword>
<reference evidence="3 4" key="1">
    <citation type="submission" date="2016-11" db="EMBL/GenBank/DDBJ databases">
        <authorList>
            <person name="Jaros S."/>
            <person name="Januszkiewicz K."/>
            <person name="Wedrychowicz H."/>
        </authorList>
    </citation>
    <scope>NUCLEOTIDE SEQUENCE [LARGE SCALE GENOMIC DNA]</scope>
    <source>
        <strain evidence="3 4">DSM 26892</strain>
    </source>
</reference>
<protein>
    <submittedName>
        <fullName evidence="3">Uncharacterized conserved protein, DUF302 family</fullName>
    </submittedName>
</protein>
<dbReference type="CDD" id="cd14797">
    <property type="entry name" value="DUF302"/>
    <property type="match status" value="1"/>
</dbReference>
<feature type="domain" description="DUF302" evidence="2">
    <location>
        <begin position="52"/>
        <end position="111"/>
    </location>
</feature>
<dbReference type="AlphaFoldDB" id="A0A1M6I395"/>
<evidence type="ECO:0000313" key="4">
    <source>
        <dbReference type="Proteomes" id="UP000184040"/>
    </source>
</evidence>
<dbReference type="SUPFAM" id="SSF103247">
    <property type="entry name" value="TT1751-like"/>
    <property type="match status" value="1"/>
</dbReference>